<dbReference type="EMBL" id="MHQO01000072">
    <property type="protein sequence ID" value="OHA04635.1"/>
    <property type="molecule type" value="Genomic_DNA"/>
</dbReference>
<keyword evidence="2" id="KW-0732">Signal</keyword>
<evidence type="ECO:0000256" key="6">
    <source>
        <dbReference type="SAM" id="Phobius"/>
    </source>
</evidence>
<dbReference type="Pfam" id="PF13462">
    <property type="entry name" value="Thioredoxin_4"/>
    <property type="match status" value="1"/>
</dbReference>
<comment type="similarity">
    <text evidence="1">Belongs to the thioredoxin family. DsbA subfamily.</text>
</comment>
<feature type="transmembrane region" description="Helical" evidence="6">
    <location>
        <begin position="29"/>
        <end position="52"/>
    </location>
</feature>
<evidence type="ECO:0000256" key="1">
    <source>
        <dbReference type="ARBA" id="ARBA00005791"/>
    </source>
</evidence>
<evidence type="ECO:0000313" key="8">
    <source>
        <dbReference type="EMBL" id="OHA04635.1"/>
    </source>
</evidence>
<keyword evidence="3" id="KW-0560">Oxidoreductase</keyword>
<proteinExistence type="inferred from homology"/>
<dbReference type="InterPro" id="IPR036249">
    <property type="entry name" value="Thioredoxin-like_sf"/>
</dbReference>
<dbReference type="PANTHER" id="PTHR13887:SF14">
    <property type="entry name" value="DISULFIDE BOND FORMATION PROTEIN D"/>
    <property type="match status" value="1"/>
</dbReference>
<dbReference type="Gene3D" id="3.40.30.10">
    <property type="entry name" value="Glutaredoxin"/>
    <property type="match status" value="1"/>
</dbReference>
<dbReference type="AlphaFoldDB" id="A0A1G2KYT0"/>
<name>A0A1G2KYT0_9BACT</name>
<dbReference type="SUPFAM" id="SSF52833">
    <property type="entry name" value="Thioredoxin-like"/>
    <property type="match status" value="1"/>
</dbReference>
<keyword evidence="5" id="KW-0676">Redox-active center</keyword>
<comment type="caution">
    <text evidence="8">The sequence shown here is derived from an EMBL/GenBank/DDBJ whole genome shotgun (WGS) entry which is preliminary data.</text>
</comment>
<gene>
    <name evidence="8" type="ORF">A2934_02650</name>
</gene>
<keyword evidence="6" id="KW-0472">Membrane</keyword>
<evidence type="ECO:0000256" key="5">
    <source>
        <dbReference type="ARBA" id="ARBA00023284"/>
    </source>
</evidence>
<dbReference type="PROSITE" id="PS51352">
    <property type="entry name" value="THIOREDOXIN_2"/>
    <property type="match status" value="1"/>
</dbReference>
<evidence type="ECO:0000256" key="2">
    <source>
        <dbReference type="ARBA" id="ARBA00022729"/>
    </source>
</evidence>
<dbReference type="PANTHER" id="PTHR13887">
    <property type="entry name" value="GLUTATHIONE S-TRANSFERASE KAPPA"/>
    <property type="match status" value="1"/>
</dbReference>
<keyword evidence="4" id="KW-1015">Disulfide bond</keyword>
<evidence type="ECO:0000259" key="7">
    <source>
        <dbReference type="PROSITE" id="PS51352"/>
    </source>
</evidence>
<dbReference type="Proteomes" id="UP000177982">
    <property type="component" value="Unassembled WGS sequence"/>
</dbReference>
<dbReference type="InterPro" id="IPR013766">
    <property type="entry name" value="Thioredoxin_domain"/>
</dbReference>
<evidence type="ECO:0000256" key="3">
    <source>
        <dbReference type="ARBA" id="ARBA00023002"/>
    </source>
</evidence>
<sequence>MNHNHYQQSHSSRAASIAAAKKKKRNRTIVLVSASSVLIFGILYFFVSFLPFSQDGRTASVSLAVSDENDWTYGDKESGIVLVEYSDFQCPACGVYYPMLKQLKQDLGESFLFVYRHFPLPSHRNAKIASYAAEAAGIQGKFWEMHDLIFERQREWTNYADARLLFIAYAEELGLDTDAFERDIDSDAVRSSVDNDLSSGRASWVNGTPTFFLNGSKIQNPRSPEEFKRVILGSSGE</sequence>
<keyword evidence="6" id="KW-0812">Transmembrane</keyword>
<dbReference type="InterPro" id="IPR012336">
    <property type="entry name" value="Thioredoxin-like_fold"/>
</dbReference>
<accession>A0A1G2KYT0</accession>
<feature type="domain" description="Thioredoxin" evidence="7">
    <location>
        <begin position="53"/>
        <end position="236"/>
    </location>
</feature>
<keyword evidence="6" id="KW-1133">Transmembrane helix</keyword>
<protein>
    <recommendedName>
        <fullName evidence="7">Thioredoxin domain-containing protein</fullName>
    </recommendedName>
</protein>
<reference evidence="8 9" key="1">
    <citation type="journal article" date="2016" name="Nat. Commun.">
        <title>Thousands of microbial genomes shed light on interconnected biogeochemical processes in an aquifer system.</title>
        <authorList>
            <person name="Anantharaman K."/>
            <person name="Brown C.T."/>
            <person name="Hug L.A."/>
            <person name="Sharon I."/>
            <person name="Castelle C.J."/>
            <person name="Probst A.J."/>
            <person name="Thomas B.C."/>
            <person name="Singh A."/>
            <person name="Wilkins M.J."/>
            <person name="Karaoz U."/>
            <person name="Brodie E.L."/>
            <person name="Williams K.H."/>
            <person name="Hubbard S.S."/>
            <person name="Banfield J.F."/>
        </authorList>
    </citation>
    <scope>NUCLEOTIDE SEQUENCE [LARGE SCALE GENOMIC DNA]</scope>
</reference>
<evidence type="ECO:0000313" key="9">
    <source>
        <dbReference type="Proteomes" id="UP000177982"/>
    </source>
</evidence>
<dbReference type="GO" id="GO:0016491">
    <property type="term" value="F:oxidoreductase activity"/>
    <property type="evidence" value="ECO:0007669"/>
    <property type="project" value="UniProtKB-KW"/>
</dbReference>
<organism evidence="8 9">
    <name type="scientific">Candidatus Sungbacteria bacterium RIFCSPLOWO2_01_FULL_47_10</name>
    <dbReference type="NCBI Taxonomy" id="1802276"/>
    <lineage>
        <taxon>Bacteria</taxon>
        <taxon>Candidatus Sungiibacteriota</taxon>
    </lineage>
</organism>
<evidence type="ECO:0000256" key="4">
    <source>
        <dbReference type="ARBA" id="ARBA00023157"/>
    </source>
</evidence>